<dbReference type="PROSITE" id="PS51257">
    <property type="entry name" value="PROKAR_LIPOPROTEIN"/>
    <property type="match status" value="1"/>
</dbReference>
<gene>
    <name evidence="3" type="ORF">ACFO8L_10290</name>
</gene>
<comment type="caution">
    <text evidence="3">The sequence shown here is derived from an EMBL/GenBank/DDBJ whole genome shotgun (WGS) entry which is preliminary data.</text>
</comment>
<sequence>MATSPRGGLRRLGPLAVALALTSAACSTVPTGGNVFAALGERESDPLSQPYVRMLAATPKPKGTPEEIVNGFLSAAASFDDPLRGVARQYLTGEAQRTWSPFDAVTIYDDGKSSSDAPGDVQQAHVELKGAVLGTLDGDGHYVPSQTSGGSVLDKGFTLVKVSGEWRISTAPSGLLLTNDDFKRAYRSFDLYFAAYQSEGLVADQVRVPINPSEGLAKSLVHRLLDGPTTPLRGAVDSAFGPNVDVNDVFVEGDTVVVDFTYGIVDSALVTANREALSAQLYWTLKPLTESRRIEVRVNGDQFPGGPFLIDPRDYDRYDPDLLPHAPKALYLQQGKLHILDKDNGNPVMSGVGAVQARQFSHLAVSNEQPAKVAALEKAGGVWVSGITPGSQWQRWIEGTRLTPPSWDRYGDVWSVSRQGARKAQVLRAHDPTRQMPVSAPGLESTDVTAFRVARDGARVAVISDDGRGQSVLVGSINRTRWAVQNLRTLVPAADGQEITDIAWQDADTLLVLTTAKSDRELTPWSVTQGIRIETPKAATRVEAVTAAPKANDDAPVLAGGPDGEILKWDLQKRTWITLVQNGAGAPVYPLG</sequence>
<dbReference type="InterPro" id="IPR059026">
    <property type="entry name" value="LpqB_N"/>
</dbReference>
<accession>A0ABV9EB48</accession>
<evidence type="ECO:0000313" key="3">
    <source>
        <dbReference type="EMBL" id="MFC4586463.1"/>
    </source>
</evidence>
<dbReference type="Gene3D" id="2.130.10.10">
    <property type="entry name" value="YVTN repeat-like/Quinoprotein amine dehydrogenase"/>
    <property type="match status" value="1"/>
</dbReference>
<dbReference type="Pfam" id="PF10647">
    <property type="entry name" value="Gmad1"/>
    <property type="match status" value="1"/>
</dbReference>
<evidence type="ECO:0000259" key="2">
    <source>
        <dbReference type="SMART" id="SM00909"/>
    </source>
</evidence>
<protein>
    <submittedName>
        <fullName evidence="3">LpqB family beta-propeller domain-containing protein</fullName>
    </submittedName>
</protein>
<dbReference type="RefSeq" id="WP_262850509.1">
    <property type="nucleotide sequence ID" value="NZ_JANZYP010000108.1"/>
</dbReference>
<dbReference type="SMART" id="SM00909">
    <property type="entry name" value="Germane"/>
    <property type="match status" value="1"/>
</dbReference>
<feature type="signal peptide" evidence="1">
    <location>
        <begin position="1"/>
        <end position="27"/>
    </location>
</feature>
<dbReference type="InterPro" id="IPR015943">
    <property type="entry name" value="WD40/YVTN_repeat-like_dom_sf"/>
</dbReference>
<dbReference type="Pfam" id="PF25976">
    <property type="entry name" value="LpqB_N"/>
    <property type="match status" value="1"/>
</dbReference>
<keyword evidence="1" id="KW-0732">Signal</keyword>
<reference evidence="4" key="1">
    <citation type="journal article" date="2019" name="Int. J. Syst. Evol. Microbiol.">
        <title>The Global Catalogue of Microorganisms (GCM) 10K type strain sequencing project: providing services to taxonomists for standard genome sequencing and annotation.</title>
        <authorList>
            <consortium name="The Broad Institute Genomics Platform"/>
            <consortium name="The Broad Institute Genome Sequencing Center for Infectious Disease"/>
            <person name="Wu L."/>
            <person name="Ma J."/>
        </authorList>
    </citation>
    <scope>NUCLEOTIDE SEQUENCE [LARGE SCALE GENOMIC DNA]</scope>
    <source>
        <strain evidence="4">CCUG 49560</strain>
    </source>
</reference>
<dbReference type="InterPro" id="IPR018910">
    <property type="entry name" value="LpqB_C"/>
</dbReference>
<dbReference type="InterPro" id="IPR019606">
    <property type="entry name" value="GerMN"/>
</dbReference>
<proteinExistence type="predicted"/>
<feature type="chain" id="PRO_5046477820" evidence="1">
    <location>
        <begin position="28"/>
        <end position="592"/>
    </location>
</feature>
<dbReference type="SUPFAM" id="SSF69322">
    <property type="entry name" value="Tricorn protease domain 2"/>
    <property type="match status" value="1"/>
</dbReference>
<evidence type="ECO:0000256" key="1">
    <source>
        <dbReference type="SAM" id="SignalP"/>
    </source>
</evidence>
<evidence type="ECO:0000313" key="4">
    <source>
        <dbReference type="Proteomes" id="UP001595891"/>
    </source>
</evidence>
<dbReference type="Proteomes" id="UP001595891">
    <property type="component" value="Unassembled WGS sequence"/>
</dbReference>
<dbReference type="Pfam" id="PF10646">
    <property type="entry name" value="Germane"/>
    <property type="match status" value="1"/>
</dbReference>
<name>A0ABV9EB48_9ACTN</name>
<organism evidence="3 4">
    <name type="scientific">Sphaerisporangium corydalis</name>
    <dbReference type="NCBI Taxonomy" id="1441875"/>
    <lineage>
        <taxon>Bacteria</taxon>
        <taxon>Bacillati</taxon>
        <taxon>Actinomycetota</taxon>
        <taxon>Actinomycetes</taxon>
        <taxon>Streptosporangiales</taxon>
        <taxon>Streptosporangiaceae</taxon>
        <taxon>Sphaerisporangium</taxon>
    </lineage>
</organism>
<keyword evidence="4" id="KW-1185">Reference proteome</keyword>
<dbReference type="EMBL" id="JBHSFN010000005">
    <property type="protein sequence ID" value="MFC4586463.1"/>
    <property type="molecule type" value="Genomic_DNA"/>
</dbReference>
<feature type="domain" description="GerMN" evidence="2">
    <location>
        <begin position="217"/>
        <end position="307"/>
    </location>
</feature>